<accession>A0A1J5P3E8</accession>
<feature type="region of interest" description="Disordered" evidence="1">
    <location>
        <begin position="130"/>
        <end position="170"/>
    </location>
</feature>
<comment type="caution">
    <text evidence="2">The sequence shown here is derived from an EMBL/GenBank/DDBJ whole genome shotgun (WGS) entry which is preliminary data.</text>
</comment>
<name>A0A1J5P3E8_9ZZZZ</name>
<proteinExistence type="predicted"/>
<dbReference type="AlphaFoldDB" id="A0A1J5P3E8"/>
<feature type="compositionally biased region" description="Basic and acidic residues" evidence="1">
    <location>
        <begin position="150"/>
        <end position="160"/>
    </location>
</feature>
<organism evidence="2">
    <name type="scientific">mine drainage metagenome</name>
    <dbReference type="NCBI Taxonomy" id="410659"/>
    <lineage>
        <taxon>unclassified sequences</taxon>
        <taxon>metagenomes</taxon>
        <taxon>ecological metagenomes</taxon>
    </lineage>
</organism>
<gene>
    <name evidence="2" type="ORF">GALL_527520</name>
</gene>
<sequence>MACAVGGVAPEAAARARQIRHVGGHGVFHGTDVHQEHADDTLQPRHAQGITQQLAHQRRALDRKILRQTVVGILLGIGEGVVPQMMVAIALNIEPDRTGAQPVGHAVVETTRRKQGAVRRLVHQDGQRQLTPAEHQHHQNISCRVRPASQHREAGRDHGPGRQHAPPAGKIGALSQAADFVRAEQFVDSNAAG</sequence>
<evidence type="ECO:0000256" key="1">
    <source>
        <dbReference type="SAM" id="MobiDB-lite"/>
    </source>
</evidence>
<evidence type="ECO:0000313" key="2">
    <source>
        <dbReference type="EMBL" id="OIQ65686.1"/>
    </source>
</evidence>
<protein>
    <submittedName>
        <fullName evidence="2">Uncharacterized protein</fullName>
    </submittedName>
</protein>
<reference evidence="2" key="1">
    <citation type="submission" date="2016-10" db="EMBL/GenBank/DDBJ databases">
        <title>Sequence of Gallionella enrichment culture.</title>
        <authorList>
            <person name="Poehlein A."/>
            <person name="Muehling M."/>
            <person name="Daniel R."/>
        </authorList>
    </citation>
    <scope>NUCLEOTIDE SEQUENCE</scope>
</reference>
<dbReference type="EMBL" id="MLJW01007133">
    <property type="protein sequence ID" value="OIQ65686.1"/>
    <property type="molecule type" value="Genomic_DNA"/>
</dbReference>